<proteinExistence type="predicted"/>
<evidence type="ECO:0000313" key="1">
    <source>
        <dbReference type="EMBL" id="JAH88823.1"/>
    </source>
</evidence>
<dbReference type="EMBL" id="GBXM01019754">
    <property type="protein sequence ID" value="JAH88823.1"/>
    <property type="molecule type" value="Transcribed_RNA"/>
</dbReference>
<sequence>MIYMLTKVCRAPCLCVLIYFKVPKYALTSLTAPNYGT</sequence>
<reference evidence="1" key="1">
    <citation type="submission" date="2014-11" db="EMBL/GenBank/DDBJ databases">
        <authorList>
            <person name="Amaro Gonzalez C."/>
        </authorList>
    </citation>
    <scope>NUCLEOTIDE SEQUENCE</scope>
</reference>
<name>A0A0E9WH80_ANGAN</name>
<reference evidence="1" key="2">
    <citation type="journal article" date="2015" name="Fish Shellfish Immunol.">
        <title>Early steps in the European eel (Anguilla anguilla)-Vibrio vulnificus interaction in the gills: Role of the RtxA13 toxin.</title>
        <authorList>
            <person name="Callol A."/>
            <person name="Pajuelo D."/>
            <person name="Ebbesson L."/>
            <person name="Teles M."/>
            <person name="MacKenzie S."/>
            <person name="Amaro C."/>
        </authorList>
    </citation>
    <scope>NUCLEOTIDE SEQUENCE</scope>
</reference>
<accession>A0A0E9WH80</accession>
<organism evidence="1">
    <name type="scientific">Anguilla anguilla</name>
    <name type="common">European freshwater eel</name>
    <name type="synonym">Muraena anguilla</name>
    <dbReference type="NCBI Taxonomy" id="7936"/>
    <lineage>
        <taxon>Eukaryota</taxon>
        <taxon>Metazoa</taxon>
        <taxon>Chordata</taxon>
        <taxon>Craniata</taxon>
        <taxon>Vertebrata</taxon>
        <taxon>Euteleostomi</taxon>
        <taxon>Actinopterygii</taxon>
        <taxon>Neopterygii</taxon>
        <taxon>Teleostei</taxon>
        <taxon>Anguilliformes</taxon>
        <taxon>Anguillidae</taxon>
        <taxon>Anguilla</taxon>
    </lineage>
</organism>
<protein>
    <submittedName>
        <fullName evidence="1">Uncharacterized protein</fullName>
    </submittedName>
</protein>
<dbReference type="AlphaFoldDB" id="A0A0E9WH80"/>